<comment type="caution">
    <text evidence="3">The sequence shown here is derived from an EMBL/GenBank/DDBJ whole genome shotgun (WGS) entry which is preliminary data.</text>
</comment>
<name>A0A413VJJ6_9BACE</name>
<feature type="signal peptide" evidence="1">
    <location>
        <begin position="1"/>
        <end position="21"/>
    </location>
</feature>
<dbReference type="GO" id="GO:0004553">
    <property type="term" value="F:hydrolase activity, hydrolyzing O-glycosyl compounds"/>
    <property type="evidence" value="ECO:0007669"/>
    <property type="project" value="UniProtKB-ARBA"/>
</dbReference>
<dbReference type="Gene3D" id="2.60.120.200">
    <property type="match status" value="1"/>
</dbReference>
<accession>A0A413VJJ6</accession>
<dbReference type="EMBL" id="QSGO01000014">
    <property type="protein sequence ID" value="RHB33751.1"/>
    <property type="molecule type" value="Genomic_DNA"/>
</dbReference>
<dbReference type="AlphaFoldDB" id="A0A413VJJ6"/>
<feature type="chain" id="PRO_5019473687" description="Alginate lyase 2 domain-containing protein" evidence="1">
    <location>
        <begin position="22"/>
        <end position="229"/>
    </location>
</feature>
<dbReference type="InterPro" id="IPR014895">
    <property type="entry name" value="Alginate_lyase_2"/>
</dbReference>
<dbReference type="Pfam" id="PF08787">
    <property type="entry name" value="Alginate_lyase2"/>
    <property type="match status" value="1"/>
</dbReference>
<proteinExistence type="predicted"/>
<keyword evidence="1" id="KW-0732">Signal</keyword>
<evidence type="ECO:0000313" key="4">
    <source>
        <dbReference type="Proteomes" id="UP000284379"/>
    </source>
</evidence>
<dbReference type="PANTHER" id="PTHR33681:SF4">
    <property type="entry name" value="OS12G0171100 PROTEIN"/>
    <property type="match status" value="1"/>
</dbReference>
<evidence type="ECO:0000313" key="3">
    <source>
        <dbReference type="EMBL" id="RHB33751.1"/>
    </source>
</evidence>
<reference evidence="3 4" key="1">
    <citation type="submission" date="2018-08" db="EMBL/GenBank/DDBJ databases">
        <title>A genome reference for cultivated species of the human gut microbiota.</title>
        <authorList>
            <person name="Zou Y."/>
            <person name="Xue W."/>
            <person name="Luo G."/>
        </authorList>
    </citation>
    <scope>NUCLEOTIDE SEQUENCE [LARGE SCALE GENOMIC DNA]</scope>
    <source>
        <strain evidence="3 4">AM40-30BH</strain>
    </source>
</reference>
<dbReference type="RefSeq" id="WP_002561802.1">
    <property type="nucleotide sequence ID" value="NZ_CABJFV010000014.1"/>
</dbReference>
<dbReference type="PROSITE" id="PS51257">
    <property type="entry name" value="PROKAR_LIPOPROTEIN"/>
    <property type="match status" value="1"/>
</dbReference>
<organism evidence="3 4">
    <name type="scientific">Bacteroides nordii</name>
    <dbReference type="NCBI Taxonomy" id="291645"/>
    <lineage>
        <taxon>Bacteria</taxon>
        <taxon>Pseudomonadati</taxon>
        <taxon>Bacteroidota</taxon>
        <taxon>Bacteroidia</taxon>
        <taxon>Bacteroidales</taxon>
        <taxon>Bacteroidaceae</taxon>
        <taxon>Bacteroides</taxon>
    </lineage>
</organism>
<dbReference type="GeneID" id="69501516"/>
<dbReference type="PANTHER" id="PTHR33681">
    <property type="entry name" value="BINDING PROTEIN, PUTATIVE, EXPRESSED-RELATED"/>
    <property type="match status" value="1"/>
</dbReference>
<dbReference type="Proteomes" id="UP000284379">
    <property type="component" value="Unassembled WGS sequence"/>
</dbReference>
<gene>
    <name evidence="3" type="ORF">DW888_15530</name>
</gene>
<sequence length="229" mass="26926">MKLLKVECLLMLFCFTTGLSACGGDEDEPIKNDVPIPELYGPKHGTGWVEHTYDYYIQKPWNLNLEERYTYDKENDEHTFKIIKGDEPFKQGDHTSPRCELRMRNDYTEGNHQFEADYYVVEGTHRTAVMQIFGYPVAINIKAYEENGGTLKWHDSHDIVSPVYNKWVHLNVVHMFTERQIYVYVDGKLIRSFRVKEDAPSYYFKCGVYSTVSEVSEVKIKNIKYYFKP</sequence>
<feature type="domain" description="Alginate lyase 2" evidence="2">
    <location>
        <begin position="67"/>
        <end position="224"/>
    </location>
</feature>
<protein>
    <recommendedName>
        <fullName evidence="2">Alginate lyase 2 domain-containing protein</fullName>
    </recommendedName>
</protein>
<dbReference type="InterPro" id="IPR013320">
    <property type="entry name" value="ConA-like_dom_sf"/>
</dbReference>
<dbReference type="GO" id="GO:0005975">
    <property type="term" value="P:carbohydrate metabolic process"/>
    <property type="evidence" value="ECO:0007669"/>
    <property type="project" value="UniProtKB-ARBA"/>
</dbReference>
<dbReference type="SUPFAM" id="SSF49899">
    <property type="entry name" value="Concanavalin A-like lectins/glucanases"/>
    <property type="match status" value="1"/>
</dbReference>
<evidence type="ECO:0000259" key="2">
    <source>
        <dbReference type="Pfam" id="PF08787"/>
    </source>
</evidence>
<evidence type="ECO:0000256" key="1">
    <source>
        <dbReference type="SAM" id="SignalP"/>
    </source>
</evidence>